<protein>
    <recommendedName>
        <fullName evidence="5">Malate dehydrogenase</fullName>
        <ecNumber evidence="5">1.1.1.37</ecNumber>
    </recommendedName>
</protein>
<name>A0A5R9GNF1_9PROT</name>
<dbReference type="EC" id="1.1.1.37" evidence="5"/>
<dbReference type="Pfam" id="PF02866">
    <property type="entry name" value="Ldh_1_C"/>
    <property type="match status" value="1"/>
</dbReference>
<dbReference type="PANTHER" id="PTHR43128">
    <property type="entry name" value="L-2-HYDROXYCARBOXYLATE DEHYDROGENASE (NAD(P)(+))"/>
    <property type="match status" value="1"/>
</dbReference>
<evidence type="ECO:0000256" key="4">
    <source>
        <dbReference type="ARBA" id="ARBA00023027"/>
    </source>
</evidence>
<feature type="binding site" evidence="5 8">
    <location>
        <position position="47"/>
    </location>
    <ligand>
        <name>NAD(+)</name>
        <dbReference type="ChEBI" id="CHEBI:57540"/>
    </ligand>
</feature>
<evidence type="ECO:0000259" key="10">
    <source>
        <dbReference type="Pfam" id="PF02866"/>
    </source>
</evidence>
<dbReference type="PRINTS" id="PR00086">
    <property type="entry name" value="LLDHDRGNASE"/>
</dbReference>
<dbReference type="InterPro" id="IPR011275">
    <property type="entry name" value="Malate_DH_type3"/>
</dbReference>
<feature type="binding site" evidence="5 7">
    <location>
        <position position="96"/>
    </location>
    <ligand>
        <name>substrate</name>
    </ligand>
</feature>
<dbReference type="InterPro" id="IPR022383">
    <property type="entry name" value="Lactate/malate_DH_C"/>
</dbReference>
<feature type="binding site" evidence="5 7">
    <location>
        <position position="165"/>
    </location>
    <ligand>
        <name>substrate</name>
    </ligand>
</feature>
<keyword evidence="12" id="KW-1185">Reference proteome</keyword>
<dbReference type="Gene3D" id="3.40.50.720">
    <property type="entry name" value="NAD(P)-binding Rossmann-like Domain"/>
    <property type="match status" value="1"/>
</dbReference>
<feature type="binding site" evidence="5 8">
    <location>
        <position position="109"/>
    </location>
    <ligand>
        <name>NAD(+)</name>
        <dbReference type="ChEBI" id="CHEBI:57540"/>
    </ligand>
</feature>
<evidence type="ECO:0000256" key="7">
    <source>
        <dbReference type="PIRSR" id="PIRSR000102-2"/>
    </source>
</evidence>
<feature type="binding site" evidence="5 7">
    <location>
        <position position="134"/>
    </location>
    <ligand>
        <name>substrate</name>
    </ligand>
</feature>
<evidence type="ECO:0000256" key="6">
    <source>
        <dbReference type="PIRSR" id="PIRSR000102-1"/>
    </source>
</evidence>
<comment type="catalytic activity">
    <reaction evidence="5">
        <text>(S)-malate + NAD(+) = oxaloacetate + NADH + H(+)</text>
        <dbReference type="Rhea" id="RHEA:21432"/>
        <dbReference type="ChEBI" id="CHEBI:15378"/>
        <dbReference type="ChEBI" id="CHEBI:15589"/>
        <dbReference type="ChEBI" id="CHEBI:16452"/>
        <dbReference type="ChEBI" id="CHEBI:57540"/>
        <dbReference type="ChEBI" id="CHEBI:57945"/>
        <dbReference type="EC" id="1.1.1.37"/>
    </reaction>
</comment>
<dbReference type="HAMAP" id="MF_00487">
    <property type="entry name" value="Malate_dehydrog_3"/>
    <property type="match status" value="1"/>
</dbReference>
<feature type="active site" description="Proton acceptor" evidence="5 6">
    <location>
        <position position="189"/>
    </location>
</feature>
<feature type="domain" description="Lactate/malate dehydrogenase N-terminal" evidence="9">
    <location>
        <begin position="18"/>
        <end position="156"/>
    </location>
</feature>
<dbReference type="FunFam" id="3.90.110.10:FF:000004">
    <property type="entry name" value="Malate dehydrogenase"/>
    <property type="match status" value="1"/>
</dbReference>
<dbReference type="NCBIfam" id="NF004863">
    <property type="entry name" value="PRK06223.1"/>
    <property type="match status" value="1"/>
</dbReference>
<dbReference type="InterPro" id="IPR015955">
    <property type="entry name" value="Lactate_DH/Glyco_Ohase_4_C"/>
</dbReference>
<evidence type="ECO:0000259" key="9">
    <source>
        <dbReference type="Pfam" id="PF00056"/>
    </source>
</evidence>
<evidence type="ECO:0000256" key="2">
    <source>
        <dbReference type="ARBA" id="ARBA00022532"/>
    </source>
</evidence>
<feature type="binding site" evidence="5 8">
    <location>
        <begin position="132"/>
        <end position="134"/>
    </location>
    <ligand>
        <name>NAD(+)</name>
        <dbReference type="ChEBI" id="CHEBI:57540"/>
    </ligand>
</feature>
<dbReference type="InterPro" id="IPR036291">
    <property type="entry name" value="NAD(P)-bd_dom_sf"/>
</dbReference>
<dbReference type="SUPFAM" id="SSF51735">
    <property type="entry name" value="NAD(P)-binding Rossmann-fold domains"/>
    <property type="match status" value="1"/>
</dbReference>
<dbReference type="Pfam" id="PF00056">
    <property type="entry name" value="Ldh_1_N"/>
    <property type="match status" value="1"/>
</dbReference>
<dbReference type="AlphaFoldDB" id="A0A5R9GNF1"/>
<comment type="caution">
    <text evidence="11">The sequence shown here is derived from an EMBL/GenBank/DDBJ whole genome shotgun (WGS) entry which is preliminary data.</text>
</comment>
<dbReference type="Proteomes" id="UP000306585">
    <property type="component" value="Unassembled WGS sequence"/>
</dbReference>
<dbReference type="NCBIfam" id="TIGR01763">
    <property type="entry name" value="MalateDH_bact"/>
    <property type="match status" value="1"/>
</dbReference>
<keyword evidence="3 5" id="KW-0560">Oxidoreductase</keyword>
<accession>A0A5R9GNF1</accession>
<dbReference type="GO" id="GO:0006099">
    <property type="term" value="P:tricarboxylic acid cycle"/>
    <property type="evidence" value="ECO:0007669"/>
    <property type="project" value="UniProtKB-UniRule"/>
</dbReference>
<feature type="binding site" evidence="5 8">
    <location>
        <begin position="23"/>
        <end position="28"/>
    </location>
    <ligand>
        <name>NAD(+)</name>
        <dbReference type="ChEBI" id="CHEBI:57540"/>
    </ligand>
</feature>
<comment type="similarity">
    <text evidence="5">Belongs to the LDH/MDH superfamily. MDH type 3 family.</text>
</comment>
<keyword evidence="2 5" id="KW-0816">Tricarboxylic acid cycle</keyword>
<feature type="domain" description="Lactate/malate dehydrogenase C-terminal" evidence="10">
    <location>
        <begin position="161"/>
        <end position="316"/>
    </location>
</feature>
<dbReference type="EMBL" id="VBRY01000005">
    <property type="protein sequence ID" value="TLS67540.1"/>
    <property type="molecule type" value="Genomic_DNA"/>
</dbReference>
<dbReference type="CDD" id="cd01339">
    <property type="entry name" value="LDH-like_MDH"/>
    <property type="match status" value="1"/>
</dbReference>
<gene>
    <name evidence="5 11" type="primary">mdh</name>
    <name evidence="11" type="ORF">FEF65_06375</name>
</gene>
<evidence type="ECO:0000313" key="11">
    <source>
        <dbReference type="EMBL" id="TLS67540.1"/>
    </source>
</evidence>
<dbReference type="OrthoDB" id="9802969at2"/>
<proteinExistence type="inferred from homology"/>
<evidence type="ECO:0000313" key="12">
    <source>
        <dbReference type="Proteomes" id="UP000306585"/>
    </source>
</evidence>
<comment type="function">
    <text evidence="1 5">Catalyzes the reversible oxidation of malate to oxaloacetate.</text>
</comment>
<dbReference type="PIRSF" id="PIRSF000102">
    <property type="entry name" value="Lac_mal_DH"/>
    <property type="match status" value="1"/>
</dbReference>
<dbReference type="InterPro" id="IPR001557">
    <property type="entry name" value="L-lactate/malate_DH"/>
</dbReference>
<dbReference type="Gene3D" id="3.90.110.10">
    <property type="entry name" value="Lactate dehydrogenase/glycoside hydrolase, family 4, C-terminal"/>
    <property type="match status" value="1"/>
</dbReference>
<evidence type="ECO:0000256" key="1">
    <source>
        <dbReference type="ARBA" id="ARBA00003966"/>
    </source>
</evidence>
<keyword evidence="4 5" id="KW-0520">NAD</keyword>
<dbReference type="FunFam" id="3.40.50.720:FF:000018">
    <property type="entry name" value="Malate dehydrogenase"/>
    <property type="match status" value="1"/>
</dbReference>
<sequence length="326" mass="34673">MRWSKKSGNDSPAFHRKKVTVVGAGNVGATAAFMVAQKELANIVLIDVMDGVPQGKGLDMYEASPVIGFDATVMGTQDYADTAGSDLVIITAGVARKPGMSRDDLLSVNVNIVAGVTEQIVRYSPDCVILVVTNPLDAMVYTALKVSGFPRERVIGMAGVLDSARMRAFIASELDVSIEDVSAFVLGGHGDTMVPLPRYSTVAGIPITELLSPERVAAICQRTADGGAEIVRLLKTGSAYYAPGASVVEMAEAILKDKKRILTCAAYLEGEYGVDGYYLGVPCKLGGRGIESVIELDLTADEQQQLEQSLAAVRQLVRDVDALEHF</sequence>
<dbReference type="PANTHER" id="PTHR43128:SF16">
    <property type="entry name" value="L-LACTATE DEHYDROGENASE"/>
    <property type="match status" value="1"/>
</dbReference>
<dbReference type="GO" id="GO:0004459">
    <property type="term" value="F:L-lactate dehydrogenase (NAD+) activity"/>
    <property type="evidence" value="ECO:0007669"/>
    <property type="project" value="TreeGrafter"/>
</dbReference>
<reference evidence="11 12" key="1">
    <citation type="journal article" date="2019" name="Appl. Environ. Microbiol.">
        <title>Environmental Evidence and Genomic Insight of Iron-oxidizing Bacteria Preference Towards More Corrosion Resistant Stainless Steel at Higher Salinities.</title>
        <authorList>
            <person name="Garrison C.E."/>
            <person name="Price K.A."/>
            <person name="Field E.K."/>
        </authorList>
    </citation>
    <scope>NUCLEOTIDE SEQUENCE [LARGE SCALE GENOMIC DNA]</scope>
    <source>
        <strain evidence="11 12">P3</strain>
    </source>
</reference>
<evidence type="ECO:0000256" key="8">
    <source>
        <dbReference type="PIRSR" id="PIRSR000102-3"/>
    </source>
</evidence>
<dbReference type="SUPFAM" id="SSF56327">
    <property type="entry name" value="LDH C-terminal domain-like"/>
    <property type="match status" value="1"/>
</dbReference>
<dbReference type="RefSeq" id="WP_138238974.1">
    <property type="nucleotide sequence ID" value="NZ_VBRY01000005.1"/>
</dbReference>
<dbReference type="InterPro" id="IPR001236">
    <property type="entry name" value="Lactate/malate_DH_N"/>
</dbReference>
<dbReference type="GO" id="GO:0030060">
    <property type="term" value="F:L-malate dehydrogenase (NAD+) activity"/>
    <property type="evidence" value="ECO:0007669"/>
    <property type="project" value="UniProtKB-UniRule"/>
</dbReference>
<feature type="binding site" evidence="5 7">
    <location>
        <position position="102"/>
    </location>
    <ligand>
        <name>substrate</name>
    </ligand>
</feature>
<evidence type="ECO:0000256" key="5">
    <source>
        <dbReference type="HAMAP-Rule" id="MF_00487"/>
    </source>
</evidence>
<dbReference type="GO" id="GO:0006089">
    <property type="term" value="P:lactate metabolic process"/>
    <property type="evidence" value="ECO:0007669"/>
    <property type="project" value="TreeGrafter"/>
</dbReference>
<organism evidence="11 12">
    <name type="scientific">Mariprofundus erugo</name>
    <dbReference type="NCBI Taxonomy" id="2528639"/>
    <lineage>
        <taxon>Bacteria</taxon>
        <taxon>Pseudomonadati</taxon>
        <taxon>Pseudomonadota</taxon>
        <taxon>Candidatius Mariprofundia</taxon>
        <taxon>Mariprofundales</taxon>
        <taxon>Mariprofundaceae</taxon>
        <taxon>Mariprofundus</taxon>
    </lineage>
</organism>
<evidence type="ECO:0000256" key="3">
    <source>
        <dbReference type="ARBA" id="ARBA00023002"/>
    </source>
</evidence>